<evidence type="ECO:0000256" key="2">
    <source>
        <dbReference type="ARBA" id="ARBA00022840"/>
    </source>
</evidence>
<dbReference type="InterPro" id="IPR008984">
    <property type="entry name" value="SMAD_FHA_dom_sf"/>
</dbReference>
<dbReference type="InterPro" id="IPR000719">
    <property type="entry name" value="Prot_kinase_dom"/>
</dbReference>
<dbReference type="PROSITE" id="PS50011">
    <property type="entry name" value="PROTEIN_KINASE_DOM"/>
    <property type="match status" value="1"/>
</dbReference>
<reference evidence="6 7" key="1">
    <citation type="submission" date="2020-08" db="EMBL/GenBank/DDBJ databases">
        <title>Aphidius gifuensis genome sequencing and assembly.</title>
        <authorList>
            <person name="Du Z."/>
        </authorList>
    </citation>
    <scope>NUCLEOTIDE SEQUENCE [LARGE SCALE GENOMIC DNA]</scope>
    <source>
        <strain evidence="6">YNYX2018</strain>
        <tissue evidence="6">Adults</tissue>
    </source>
</reference>
<organism evidence="6 7">
    <name type="scientific">Aphidius gifuensis</name>
    <name type="common">Parasitoid wasp</name>
    <dbReference type="NCBI Taxonomy" id="684658"/>
    <lineage>
        <taxon>Eukaryota</taxon>
        <taxon>Metazoa</taxon>
        <taxon>Ecdysozoa</taxon>
        <taxon>Arthropoda</taxon>
        <taxon>Hexapoda</taxon>
        <taxon>Insecta</taxon>
        <taxon>Pterygota</taxon>
        <taxon>Neoptera</taxon>
        <taxon>Endopterygota</taxon>
        <taxon>Hymenoptera</taxon>
        <taxon>Apocrita</taxon>
        <taxon>Ichneumonoidea</taxon>
        <taxon>Braconidae</taxon>
        <taxon>Aphidiinae</taxon>
        <taxon>Aphidius</taxon>
    </lineage>
</organism>
<name>A0A834XUZ6_APHGI</name>
<dbReference type="PANTHER" id="PTHR24347">
    <property type="entry name" value="SERINE/THREONINE-PROTEIN KINASE"/>
    <property type="match status" value="1"/>
</dbReference>
<dbReference type="GO" id="GO:0004672">
    <property type="term" value="F:protein kinase activity"/>
    <property type="evidence" value="ECO:0007669"/>
    <property type="project" value="InterPro"/>
</dbReference>
<dbReference type="SUPFAM" id="SSF49879">
    <property type="entry name" value="SMAD/FHA domain"/>
    <property type="match status" value="1"/>
</dbReference>
<dbReference type="AlphaFoldDB" id="A0A834XUZ6"/>
<feature type="compositionally biased region" description="Low complexity" evidence="3">
    <location>
        <begin position="26"/>
        <end position="40"/>
    </location>
</feature>
<dbReference type="Proteomes" id="UP000639338">
    <property type="component" value="Unassembled WGS sequence"/>
</dbReference>
<dbReference type="InterPro" id="IPR000253">
    <property type="entry name" value="FHA_dom"/>
</dbReference>
<dbReference type="Pfam" id="PF00069">
    <property type="entry name" value="Pkinase"/>
    <property type="match status" value="1"/>
</dbReference>
<dbReference type="OrthoDB" id="40902at2759"/>
<keyword evidence="2" id="KW-0067">ATP-binding</keyword>
<evidence type="ECO:0000256" key="3">
    <source>
        <dbReference type="SAM" id="MobiDB-lite"/>
    </source>
</evidence>
<dbReference type="SUPFAM" id="SSF56112">
    <property type="entry name" value="Protein kinase-like (PK-like)"/>
    <property type="match status" value="1"/>
</dbReference>
<proteinExistence type="predicted"/>
<dbReference type="Gene3D" id="2.60.200.20">
    <property type="match status" value="1"/>
</dbReference>
<evidence type="ECO:0000313" key="6">
    <source>
        <dbReference type="EMBL" id="KAF7992122.1"/>
    </source>
</evidence>
<gene>
    <name evidence="6" type="ORF">HCN44_001447</name>
</gene>
<keyword evidence="7" id="KW-1185">Reference proteome</keyword>
<comment type="caution">
    <text evidence="6">The sequence shown here is derived from an EMBL/GenBank/DDBJ whole genome shotgun (WGS) entry which is preliminary data.</text>
</comment>
<dbReference type="EMBL" id="JACMRX010000003">
    <property type="protein sequence ID" value="KAF7992122.1"/>
    <property type="molecule type" value="Genomic_DNA"/>
</dbReference>
<dbReference type="PROSITE" id="PS50006">
    <property type="entry name" value="FHA_DOMAIN"/>
    <property type="match status" value="1"/>
</dbReference>
<dbReference type="InterPro" id="IPR011009">
    <property type="entry name" value="Kinase-like_dom_sf"/>
</dbReference>
<dbReference type="Pfam" id="PF00498">
    <property type="entry name" value="FHA"/>
    <property type="match status" value="1"/>
</dbReference>
<feature type="region of interest" description="Disordered" evidence="3">
    <location>
        <begin position="1"/>
        <end position="40"/>
    </location>
</feature>
<dbReference type="FunFam" id="1.10.510.10:FF:000571">
    <property type="entry name" value="Maternal embryonic leucine zipper kinase"/>
    <property type="match status" value="1"/>
</dbReference>
<evidence type="ECO:0000259" key="5">
    <source>
        <dbReference type="PROSITE" id="PS50011"/>
    </source>
</evidence>
<dbReference type="GO" id="GO:0005524">
    <property type="term" value="F:ATP binding"/>
    <property type="evidence" value="ECO:0007669"/>
    <property type="project" value="UniProtKB-KW"/>
</dbReference>
<evidence type="ECO:0000313" key="7">
    <source>
        <dbReference type="Proteomes" id="UP000639338"/>
    </source>
</evidence>
<feature type="domain" description="Protein kinase" evidence="5">
    <location>
        <begin position="202"/>
        <end position="459"/>
    </location>
</feature>
<evidence type="ECO:0000256" key="1">
    <source>
        <dbReference type="ARBA" id="ARBA00022741"/>
    </source>
</evidence>
<accession>A0A834XUZ6</accession>
<keyword evidence="1" id="KW-0547">Nucleotide-binding</keyword>
<evidence type="ECO:0000259" key="4">
    <source>
        <dbReference type="PROSITE" id="PS50006"/>
    </source>
</evidence>
<sequence length="516" mass="59637">MMDTMLMNAGANIDDNDDEDRQSHPLPVEESQSQLLSSSLPSNKIKQHTWGILFPHIDYMAAFQQRQLDQDDPYQNNNQRPFERRSLTKNEYKAGRLEHMDIQFNEENTNLKRLLQTSKTHFIIKRERVTNYKTADYEGDFVVVIYDKSFNGTFINSRKLIDKKGILHNNDTISIAKPDNEVFQYVQTTNSVYIPPELARYYVALRTLGHGSCGPVELIYSKTGYCPLVLKCIKKNSLDETAHQDNFMNEANILKGLKHPNIIKMVHAINTPSDIFIILELMQGGNLFDRIKNNGLSEELTKFYFYQIATAVEYLHDKKITHRNLKPENILLRDNDEYTLVKVTDIGLMNLVNDGMMVEEFRFAPYYAAPEIFKRQQYTSQGDVWSLGVILYVMLSGCLPFLPSTTKSISDVVIEGSYNYTPDKFRNVSDEAKYLIGSMLKVDPNDRYTASKIVAHSWLNDRELMERISIILEPYININNNDNSDNKSANVDREIGSLQRDDEFLNDIPMKRLRLE</sequence>
<dbReference type="Gene3D" id="1.10.510.10">
    <property type="entry name" value="Transferase(Phosphotransferase) domain 1"/>
    <property type="match status" value="1"/>
</dbReference>
<protein>
    <submittedName>
        <fullName evidence="6">Uncharacterized protein</fullName>
    </submittedName>
</protein>
<feature type="domain" description="FHA" evidence="4">
    <location>
        <begin position="92"/>
        <end position="160"/>
    </location>
</feature>